<dbReference type="OrthoDB" id="21643at2759"/>
<dbReference type="InterPro" id="IPR012677">
    <property type="entry name" value="Nucleotide-bd_a/b_plait_sf"/>
</dbReference>
<keyword evidence="1" id="KW-0694">RNA-binding</keyword>
<evidence type="ECO:0000313" key="4">
    <source>
        <dbReference type="EMBL" id="AMD21084.1"/>
    </source>
</evidence>
<protein>
    <submittedName>
        <fullName evidence="4">HEL197Wp</fullName>
    </submittedName>
</protein>
<reference evidence="4 5" key="1">
    <citation type="submission" date="2016-01" db="EMBL/GenBank/DDBJ databases">
        <title>Genome sequence of the yeast Holleya sinecauda.</title>
        <authorList>
            <person name="Dietrich F.S."/>
        </authorList>
    </citation>
    <scope>NUCLEOTIDE SEQUENCE [LARGE SCALE GENOMIC DNA]</scope>
    <source>
        <strain evidence="4 5">ATCC 58844</strain>
    </source>
</reference>
<dbReference type="InterPro" id="IPR000504">
    <property type="entry name" value="RRM_dom"/>
</dbReference>
<feature type="domain" description="RRM" evidence="3">
    <location>
        <begin position="5"/>
        <end position="81"/>
    </location>
</feature>
<feature type="compositionally biased region" description="Basic and acidic residues" evidence="2">
    <location>
        <begin position="297"/>
        <end position="318"/>
    </location>
</feature>
<evidence type="ECO:0000313" key="5">
    <source>
        <dbReference type="Proteomes" id="UP000243052"/>
    </source>
</evidence>
<dbReference type="SUPFAM" id="SSF54928">
    <property type="entry name" value="RNA-binding domain, RBD"/>
    <property type="match status" value="1"/>
</dbReference>
<dbReference type="Proteomes" id="UP000243052">
    <property type="component" value="Chromosome v"/>
</dbReference>
<accession>A0A0X8HTC4</accession>
<evidence type="ECO:0000256" key="2">
    <source>
        <dbReference type="SAM" id="MobiDB-lite"/>
    </source>
</evidence>
<gene>
    <name evidence="4" type="ORF">AW171_hschr53017</name>
</gene>
<dbReference type="PROSITE" id="PS50102">
    <property type="entry name" value="RRM"/>
    <property type="match status" value="1"/>
</dbReference>
<evidence type="ECO:0000259" key="3">
    <source>
        <dbReference type="PROSITE" id="PS50102"/>
    </source>
</evidence>
<keyword evidence="5" id="KW-1185">Reference proteome</keyword>
<dbReference type="InterPro" id="IPR035979">
    <property type="entry name" value="RBD_domain_sf"/>
</dbReference>
<dbReference type="RefSeq" id="XP_017988080.1">
    <property type="nucleotide sequence ID" value="XM_018132639.1"/>
</dbReference>
<dbReference type="GeneID" id="28724360"/>
<evidence type="ECO:0000256" key="1">
    <source>
        <dbReference type="PROSITE-ProRule" id="PRU00176"/>
    </source>
</evidence>
<feature type="region of interest" description="Disordered" evidence="2">
    <location>
        <begin position="272"/>
        <end position="346"/>
    </location>
</feature>
<name>A0A0X8HTC4_9SACH</name>
<dbReference type="GO" id="GO:0003723">
    <property type="term" value="F:RNA binding"/>
    <property type="evidence" value="ECO:0007669"/>
    <property type="project" value="UniProtKB-UniRule"/>
</dbReference>
<dbReference type="STRING" id="45286.A0A0X8HTC4"/>
<feature type="compositionally biased region" description="Acidic residues" evidence="2">
    <location>
        <begin position="319"/>
        <end position="329"/>
    </location>
</feature>
<dbReference type="AlphaFoldDB" id="A0A0X8HTC4"/>
<dbReference type="EMBL" id="CP014245">
    <property type="protein sequence ID" value="AMD21084.1"/>
    <property type="molecule type" value="Genomic_DNA"/>
</dbReference>
<proteinExistence type="predicted"/>
<organism evidence="4 5">
    <name type="scientific">Eremothecium sinecaudum</name>
    <dbReference type="NCBI Taxonomy" id="45286"/>
    <lineage>
        <taxon>Eukaryota</taxon>
        <taxon>Fungi</taxon>
        <taxon>Dikarya</taxon>
        <taxon>Ascomycota</taxon>
        <taxon>Saccharomycotina</taxon>
        <taxon>Saccharomycetes</taxon>
        <taxon>Saccharomycetales</taxon>
        <taxon>Saccharomycetaceae</taxon>
        <taxon>Eremothecium</taxon>
    </lineage>
</organism>
<dbReference type="Gene3D" id="3.30.70.330">
    <property type="match status" value="1"/>
</dbReference>
<feature type="compositionally biased region" description="Polar residues" evidence="2">
    <location>
        <begin position="272"/>
        <end position="286"/>
    </location>
</feature>
<sequence>MSLTKRIYVGNIHKNIEKCTEALYERFKQFGKCISPSFECHSTFAYVTMEFESIQDFNKLKSNLHNVKFMSNRLCIDTAKETWKERWERENQDTKLESAKERELLNQQWEYYKRIQNIKMSWVDRRDVMLGRMRKTPRDKYKLKKATFRVNVKGQLKVYKCYKDKLWGYERNKLLSDLVFKFVQNYWKDSNNHIVDKLDYSRANKFLVRRFAPGEQAASKQLANGQEADDVEDDLALEAQKNTDILSSVLNNFDFAKPLDLEEADLAGAMFNSQPSNKRANISDYNNDSEIEVEGSNDSKEKDHVHSTKETLFDREPTNNDEEEEEEEEKFMPTFGKPQGSSVKPQNVNDTETLRSVFNPQADAQTTFRLLTDADDTIDYDKNTPEEDVIQPTVETGSATVSPASLQAGRGLFFPHFESPFLAAQSQLSKVQKTSNIEDRFASWEETFWDNRAAWTRQMKLKKRDALWKQKKKSGKGLGNINLL</sequence>